<evidence type="ECO:0000256" key="1">
    <source>
        <dbReference type="SAM" id="MobiDB-lite"/>
    </source>
</evidence>
<accession>A0A7R9G3G7</accession>
<dbReference type="Gene3D" id="3.60.10.10">
    <property type="entry name" value="Endonuclease/exonuclease/phosphatase"/>
    <property type="match status" value="1"/>
</dbReference>
<evidence type="ECO:0000313" key="4">
    <source>
        <dbReference type="EMBL" id="CAD7265644.1"/>
    </source>
</evidence>
<protein>
    <recommendedName>
        <fullName evidence="5">RNA-directed DNA polymerase from mobile element jockey</fullName>
    </recommendedName>
</protein>
<dbReference type="AlphaFoldDB" id="A0A7R9G3G7"/>
<feature type="domain" description="Endonuclease/exonuclease/phosphatase" evidence="3">
    <location>
        <begin position="317"/>
        <end position="426"/>
    </location>
</feature>
<dbReference type="PANTHER" id="PTHR33273">
    <property type="entry name" value="DOMAIN-CONTAINING PROTEIN, PUTATIVE-RELATED"/>
    <property type="match status" value="1"/>
</dbReference>
<dbReference type="PANTHER" id="PTHR33273:SF2">
    <property type="entry name" value="ENDONUCLEASE_EXONUCLEASE_PHOSPHATASE DOMAIN-CONTAINING PROTEIN"/>
    <property type="match status" value="1"/>
</dbReference>
<evidence type="ECO:0000259" key="2">
    <source>
        <dbReference type="Pfam" id="PF00078"/>
    </source>
</evidence>
<proteinExistence type="predicted"/>
<dbReference type="InterPro" id="IPR000477">
    <property type="entry name" value="RT_dom"/>
</dbReference>
<evidence type="ECO:0000259" key="3">
    <source>
        <dbReference type="Pfam" id="PF14529"/>
    </source>
</evidence>
<dbReference type="InterPro" id="IPR036691">
    <property type="entry name" value="Endo/exonu/phosph_ase_sf"/>
</dbReference>
<evidence type="ECO:0008006" key="5">
    <source>
        <dbReference type="Google" id="ProtNLM"/>
    </source>
</evidence>
<organism evidence="4">
    <name type="scientific">Timema shepardi</name>
    <name type="common">Walking stick</name>
    <dbReference type="NCBI Taxonomy" id="629360"/>
    <lineage>
        <taxon>Eukaryota</taxon>
        <taxon>Metazoa</taxon>
        <taxon>Ecdysozoa</taxon>
        <taxon>Arthropoda</taxon>
        <taxon>Hexapoda</taxon>
        <taxon>Insecta</taxon>
        <taxon>Pterygota</taxon>
        <taxon>Neoptera</taxon>
        <taxon>Polyneoptera</taxon>
        <taxon>Phasmatodea</taxon>
        <taxon>Timematodea</taxon>
        <taxon>Timematoidea</taxon>
        <taxon>Timematidae</taxon>
        <taxon>Timema</taxon>
    </lineage>
</organism>
<dbReference type="Pfam" id="PF00078">
    <property type="entry name" value="RVT_1"/>
    <property type="match status" value="1"/>
</dbReference>
<dbReference type="SUPFAM" id="SSF56219">
    <property type="entry name" value="DNase I-like"/>
    <property type="match status" value="1"/>
</dbReference>
<dbReference type="EMBL" id="OC005792">
    <property type="protein sequence ID" value="CAD7265644.1"/>
    <property type="molecule type" value="Genomic_DNA"/>
</dbReference>
<name>A0A7R9G3G7_TIMSH</name>
<feature type="region of interest" description="Disordered" evidence="1">
    <location>
        <begin position="1"/>
        <end position="56"/>
    </location>
</feature>
<sequence length="701" mass="79649">MKLKGPRPFQKCLRPTPVPSNLQPREKVTAYLLDKERDREDRERSQEYSEGEHLNSEASESFINIKHKDSVISSEHQNLFNEVNNSCSKAFLEHKKIIPRSRSSSLEIHSHHDHHCRVDLLKSALHKDHIFSNNEIKIRDLPETDESGVELVSVGLSVVVVNAHWMGLTWKFGGSCSLGHSSRDVLAREEGGSIISWRLSIIKCELLAMSRCDFHIRGSTRPISMEGVLLLSLVEGGIAPLLKAKLVDGVVEPPFGRNSSLAPSGLVLVFRTGLFPLEHLLQHSQRNNIPHYRHNFNNLQNLEAAAVQVNSKSVGFLFAAIYKPPTKTLLEHDLNAIIDSNTIFVAGDLNSKHPNWNSRLTNLVRRTLNEHADRNDYLIVGPGEPTYYPSNPLHRPDIIDVVLTNMGVTTEELTVLKELDSDHNPVLCEITMNTNIEIRGLKRLKTTSDWEGLKSSHTNTLPENIDITTTEEADATLDIFINMLYTAITAWPTQARRKWKPIAVTLEKQFTPNDNPKDPDFVREAKRSGAKSNTHAIKAGVLQGSSLSQHLYKIYISDIPIHAQTKVRLFADHNMIYTINKNINYASIAMQRYLVNLQDWLTSWRIKVNAAKSAAIIISHRNKHLQKKTEYHWAYKTDVNNNIIEETYRIHLLTRLAWNNGSSPRDEHSLSRPNRTLREPEAWQSERLLAWPGMRNGESPY</sequence>
<dbReference type="GO" id="GO:0003824">
    <property type="term" value="F:catalytic activity"/>
    <property type="evidence" value="ECO:0007669"/>
    <property type="project" value="InterPro"/>
</dbReference>
<feature type="compositionally biased region" description="Basic and acidic residues" evidence="1">
    <location>
        <begin position="24"/>
        <end position="55"/>
    </location>
</feature>
<dbReference type="Pfam" id="PF14529">
    <property type="entry name" value="Exo_endo_phos_2"/>
    <property type="match status" value="1"/>
</dbReference>
<gene>
    <name evidence="4" type="ORF">TSIB3V08_LOCUS9675</name>
</gene>
<feature type="domain" description="Reverse transcriptase" evidence="2">
    <location>
        <begin position="529"/>
        <end position="617"/>
    </location>
</feature>
<reference evidence="4" key="1">
    <citation type="submission" date="2020-11" db="EMBL/GenBank/DDBJ databases">
        <authorList>
            <person name="Tran Van P."/>
        </authorList>
    </citation>
    <scope>NUCLEOTIDE SEQUENCE</scope>
</reference>
<dbReference type="InterPro" id="IPR005135">
    <property type="entry name" value="Endo/exonuclease/phosphatase"/>
</dbReference>